<dbReference type="Gene3D" id="2.160.20.80">
    <property type="entry name" value="E3 ubiquitin-protein ligase SopA"/>
    <property type="match status" value="1"/>
</dbReference>
<dbReference type="InterPro" id="IPR001646">
    <property type="entry name" value="5peptide_repeat"/>
</dbReference>
<dbReference type="InterPro" id="IPR051082">
    <property type="entry name" value="Pentapeptide-BTB/POZ_domain"/>
</dbReference>
<dbReference type="EMBL" id="FPBJ01000011">
    <property type="protein sequence ID" value="SFU55431.1"/>
    <property type="molecule type" value="Genomic_DNA"/>
</dbReference>
<organism evidence="1 2">
    <name type="scientific">Xenorhabdus koppenhoeferi</name>
    <dbReference type="NCBI Taxonomy" id="351659"/>
    <lineage>
        <taxon>Bacteria</taxon>
        <taxon>Pseudomonadati</taxon>
        <taxon>Pseudomonadota</taxon>
        <taxon>Gammaproteobacteria</taxon>
        <taxon>Enterobacterales</taxon>
        <taxon>Morganellaceae</taxon>
        <taxon>Xenorhabdus</taxon>
    </lineage>
</organism>
<dbReference type="PANTHER" id="PTHR14136">
    <property type="entry name" value="BTB_POZ DOMAIN-CONTAINING PROTEIN KCTD9"/>
    <property type="match status" value="1"/>
</dbReference>
<protein>
    <submittedName>
        <fullName evidence="1">Fluoroquinolone resistance protein</fullName>
    </submittedName>
</protein>
<evidence type="ECO:0000313" key="1">
    <source>
        <dbReference type="EMBL" id="SFU55431.1"/>
    </source>
</evidence>
<gene>
    <name evidence="1" type="ORF">SAMN05421784_11145</name>
</gene>
<dbReference type="OrthoDB" id="156143at2"/>
<dbReference type="STRING" id="351659.SAMN05421784_11145"/>
<reference evidence="2" key="1">
    <citation type="submission" date="2016-10" db="EMBL/GenBank/DDBJ databases">
        <authorList>
            <person name="Varghese N."/>
            <person name="Submissions S."/>
        </authorList>
    </citation>
    <scope>NUCLEOTIDE SEQUENCE [LARGE SCALE GENOMIC DNA]</scope>
    <source>
        <strain evidence="2">DSM 18168</strain>
    </source>
</reference>
<accession>A0A1I7H437</accession>
<dbReference type="PANTHER" id="PTHR14136:SF17">
    <property type="entry name" value="BTB_POZ DOMAIN-CONTAINING PROTEIN KCTD9"/>
    <property type="match status" value="1"/>
</dbReference>
<evidence type="ECO:0000313" key="2">
    <source>
        <dbReference type="Proteomes" id="UP000242496"/>
    </source>
</evidence>
<dbReference type="RefSeq" id="WP_092550069.1">
    <property type="nucleotide sequence ID" value="NZ_CAWRBG010000037.1"/>
</dbReference>
<dbReference type="SUPFAM" id="SSF141571">
    <property type="entry name" value="Pentapeptide repeat-like"/>
    <property type="match status" value="1"/>
</dbReference>
<dbReference type="Proteomes" id="UP000242496">
    <property type="component" value="Unassembled WGS sequence"/>
</dbReference>
<dbReference type="Pfam" id="PF00805">
    <property type="entry name" value="Pentapeptide"/>
    <property type="match status" value="3"/>
</dbReference>
<dbReference type="AlphaFoldDB" id="A0A1I7H437"/>
<proteinExistence type="predicted"/>
<sequence length="214" mass="23917">MLKIFQDTGTASHRDFSGKTFESLDFAHYDFSSTNLSEATFIACQFYDEDRSKGCSFRNGILRETTFLSCNLSLTDFSYSDVFGAEFLHCKLSGASFENARFENYITRKKWFCSGKIEGCNLSNAILAGIIMENCILKGNRWHETDIQKAVFRGADLSGGEFSGIQWTDADFTHSDLRGATLQGLDLRKVNLTGVKMEAWQISSLIANLGIIIS</sequence>
<keyword evidence="2" id="KW-1185">Reference proteome</keyword>
<name>A0A1I7H437_9GAMM</name>